<dbReference type="eggNOG" id="ENOG502SP49">
    <property type="taxonomic scope" value="Eukaryota"/>
</dbReference>
<dbReference type="AlphaFoldDB" id="V4U5N2"/>
<dbReference type="PANTHER" id="PTHR47584:SF14">
    <property type="entry name" value="L10-INTERACTING MYB DOMAIN-CONTAINING PROTEIN-LIKE"/>
    <property type="match status" value="1"/>
</dbReference>
<feature type="non-terminal residue" evidence="2">
    <location>
        <position position="1"/>
    </location>
</feature>
<dbReference type="PANTHER" id="PTHR47584">
    <property type="match status" value="1"/>
</dbReference>
<dbReference type="EMBL" id="KI536312">
    <property type="protein sequence ID" value="ESR61212.1"/>
    <property type="molecule type" value="Genomic_DNA"/>
</dbReference>
<protein>
    <recommendedName>
        <fullName evidence="4">Myb/SANT-like domain-containing protein</fullName>
    </recommendedName>
</protein>
<evidence type="ECO:0008006" key="4">
    <source>
        <dbReference type="Google" id="ProtNLM"/>
    </source>
</evidence>
<dbReference type="Proteomes" id="UP000030687">
    <property type="component" value="Unassembled WGS sequence"/>
</dbReference>
<keyword evidence="3" id="KW-1185">Reference proteome</keyword>
<evidence type="ECO:0000256" key="1">
    <source>
        <dbReference type="SAM" id="MobiDB-lite"/>
    </source>
</evidence>
<dbReference type="KEGG" id="cic:CICLE_v10017608mg"/>
<organism evidence="2 3">
    <name type="scientific">Citrus clementina</name>
    <name type="common">Clementine</name>
    <name type="synonym">Citrus deliciosa x Citrus sinensis</name>
    <dbReference type="NCBI Taxonomy" id="85681"/>
    <lineage>
        <taxon>Eukaryota</taxon>
        <taxon>Viridiplantae</taxon>
        <taxon>Streptophyta</taxon>
        <taxon>Embryophyta</taxon>
        <taxon>Tracheophyta</taxon>
        <taxon>Spermatophyta</taxon>
        <taxon>Magnoliopsida</taxon>
        <taxon>eudicotyledons</taxon>
        <taxon>Gunneridae</taxon>
        <taxon>Pentapetalae</taxon>
        <taxon>rosids</taxon>
        <taxon>malvids</taxon>
        <taxon>Sapindales</taxon>
        <taxon>Rutaceae</taxon>
        <taxon>Aurantioideae</taxon>
        <taxon>Citrus</taxon>
    </lineage>
</organism>
<sequence>FSRTETAFIHIVYNHVKKIDLQTSTFTNKIRTTIKFYDLIAYIGFGWDPISNTIVASEVVWAKYIKRVLEIKSYRKKGLENYQILGEIFNTIIASGHLRFSSNQVPLSSNEDHELEENFLSHGVHVDIKDDVNSMEPFSQSRTGKRPRQPVSTTTE</sequence>
<dbReference type="Gramene" id="ESR61212">
    <property type="protein sequence ID" value="ESR61212"/>
    <property type="gene ID" value="CICLE_v10017608mg"/>
</dbReference>
<reference evidence="2 3" key="1">
    <citation type="submission" date="2013-10" db="EMBL/GenBank/DDBJ databases">
        <authorList>
            <consortium name="International Citrus Genome Consortium"/>
            <person name="Jenkins J."/>
            <person name="Schmutz J."/>
            <person name="Prochnik S."/>
            <person name="Rokhsar D."/>
            <person name="Gmitter F."/>
            <person name="Ollitrault P."/>
            <person name="Machado M."/>
            <person name="Talon M."/>
            <person name="Wincker P."/>
            <person name="Jaillon O."/>
            <person name="Morgante M."/>
        </authorList>
    </citation>
    <scope>NUCLEOTIDE SEQUENCE</scope>
    <source>
        <strain evidence="3">cv. Clemenules</strain>
    </source>
</reference>
<evidence type="ECO:0000313" key="2">
    <source>
        <dbReference type="EMBL" id="ESR61212.1"/>
    </source>
</evidence>
<dbReference type="InParanoid" id="V4U5N2"/>
<evidence type="ECO:0000313" key="3">
    <source>
        <dbReference type="Proteomes" id="UP000030687"/>
    </source>
</evidence>
<gene>
    <name evidence="2" type="ORF">CICLE_v10017608mg</name>
</gene>
<dbReference type="InterPro" id="IPR045026">
    <property type="entry name" value="LIMYB"/>
</dbReference>
<accession>V4U5N2</accession>
<name>V4U5N2_CITCL</name>
<proteinExistence type="predicted"/>
<feature type="region of interest" description="Disordered" evidence="1">
    <location>
        <begin position="135"/>
        <end position="156"/>
    </location>
</feature>